<protein>
    <submittedName>
        <fullName evidence="2">Gluconate 2-dehydrogenase subunit 3 family protein</fullName>
    </submittedName>
</protein>
<keyword evidence="1" id="KW-1133">Transmembrane helix</keyword>
<proteinExistence type="predicted"/>
<dbReference type="Pfam" id="PF13618">
    <property type="entry name" value="Gluconate_2-dh3"/>
    <property type="match status" value="1"/>
</dbReference>
<keyword evidence="3" id="KW-1185">Reference proteome</keyword>
<keyword evidence="1" id="KW-0472">Membrane</keyword>
<reference evidence="2" key="1">
    <citation type="submission" date="2024-05" db="EMBL/GenBank/DDBJ databases">
        <title>Metabacillus sp. nov., isolated from the rhizosphere soil of tomato plants.</title>
        <authorList>
            <person name="Ma R."/>
        </authorList>
    </citation>
    <scope>NUCLEOTIDE SEQUENCE</scope>
    <source>
        <strain evidence="2">DBTR6</strain>
    </source>
</reference>
<comment type="caution">
    <text evidence="2">The sequence shown here is derived from an EMBL/GenBank/DDBJ whole genome shotgun (WGS) entry which is preliminary data.</text>
</comment>
<gene>
    <name evidence="2" type="ORF">K9V48_01360</name>
</gene>
<dbReference type="InterPro" id="IPR027056">
    <property type="entry name" value="Gluconate_2DH_su3"/>
</dbReference>
<evidence type="ECO:0000256" key="1">
    <source>
        <dbReference type="SAM" id="Phobius"/>
    </source>
</evidence>
<evidence type="ECO:0000313" key="2">
    <source>
        <dbReference type="EMBL" id="MBZ5748933.1"/>
    </source>
</evidence>
<accession>A0ABS7UKU5</accession>
<keyword evidence="1" id="KW-0812">Transmembrane</keyword>
<evidence type="ECO:0000313" key="3">
    <source>
        <dbReference type="Proteomes" id="UP001165287"/>
    </source>
</evidence>
<feature type="transmembrane region" description="Helical" evidence="1">
    <location>
        <begin position="20"/>
        <end position="40"/>
    </location>
</feature>
<organism evidence="2 3">
    <name type="scientific">Metabacillus rhizolycopersici</name>
    <dbReference type="NCBI Taxonomy" id="2875709"/>
    <lineage>
        <taxon>Bacteria</taxon>
        <taxon>Bacillati</taxon>
        <taxon>Bacillota</taxon>
        <taxon>Bacilli</taxon>
        <taxon>Bacillales</taxon>
        <taxon>Bacillaceae</taxon>
        <taxon>Metabacillus</taxon>
    </lineage>
</organism>
<dbReference type="RefSeq" id="WP_224136230.1">
    <property type="nucleotide sequence ID" value="NZ_JAIQUM010000002.1"/>
</dbReference>
<name>A0ABS7UKU5_9BACI</name>
<dbReference type="Proteomes" id="UP001165287">
    <property type="component" value="Unassembled WGS sequence"/>
</dbReference>
<sequence>MSDKEKSQIEKQVSTRRTFLKNSGLTVGGLIIGGAVGSLFGRSPESDVKTEQTTHAQAANPNEALMFFYPDEYQTTMAAAERIFPKDELGPGAMELNAAIYIDHQLASQWGVNAKDYRLGPFYDPDPTQGQQIRILRKDLFRLGIKALDDYSNKKYQKKFTELEAKEQDEVLIAFEKGEANSLSGVPTSVFFKMLRNLTMEGVYSDPMYGGNKEMLGWKMRKYPGTRMSYTKEIQSDKFVQLEPNNLQSHMGH</sequence>
<dbReference type="EMBL" id="JAIQUM010000002">
    <property type="protein sequence ID" value="MBZ5748933.1"/>
    <property type="molecule type" value="Genomic_DNA"/>
</dbReference>